<evidence type="ECO:0000256" key="2">
    <source>
        <dbReference type="ARBA" id="ARBA00022692"/>
    </source>
</evidence>
<feature type="transmembrane region" description="Helical" evidence="5">
    <location>
        <begin position="570"/>
        <end position="593"/>
    </location>
</feature>
<dbReference type="Pfam" id="PF12698">
    <property type="entry name" value="ABC2_membrane_3"/>
    <property type="match status" value="2"/>
</dbReference>
<keyword evidence="8" id="KW-1185">Reference proteome</keyword>
<accession>A0A134AHK5</accession>
<feature type="transmembrane region" description="Helical" evidence="5">
    <location>
        <begin position="630"/>
        <end position="649"/>
    </location>
</feature>
<evidence type="ECO:0000313" key="8">
    <source>
        <dbReference type="Proteomes" id="UP000070442"/>
    </source>
</evidence>
<dbReference type="Proteomes" id="UP000070442">
    <property type="component" value="Unassembled WGS sequence"/>
</dbReference>
<dbReference type="PANTHER" id="PTHR43077">
    <property type="entry name" value="TRANSPORT PERMEASE YVFS-RELATED"/>
    <property type="match status" value="1"/>
</dbReference>
<dbReference type="InterPro" id="IPR017501">
    <property type="entry name" value="Phage_infect_YhgE_C"/>
</dbReference>
<dbReference type="AlphaFoldDB" id="A0A134AHK5"/>
<feature type="transmembrane region" description="Helical" evidence="5">
    <location>
        <begin position="688"/>
        <end position="705"/>
    </location>
</feature>
<keyword evidence="3 5" id="KW-1133">Transmembrane helix</keyword>
<dbReference type="PATRIC" id="fig|755172.3.peg.706"/>
<dbReference type="NCBIfam" id="TIGR03061">
    <property type="entry name" value="pip_yhgE_Nterm"/>
    <property type="match status" value="1"/>
</dbReference>
<evidence type="ECO:0000256" key="1">
    <source>
        <dbReference type="ARBA" id="ARBA00004141"/>
    </source>
</evidence>
<evidence type="ECO:0000256" key="5">
    <source>
        <dbReference type="SAM" id="Phobius"/>
    </source>
</evidence>
<dbReference type="InterPro" id="IPR013525">
    <property type="entry name" value="ABC2_TM"/>
</dbReference>
<dbReference type="InterPro" id="IPR051328">
    <property type="entry name" value="T7SS_ABC-Transporter"/>
</dbReference>
<organism evidence="7 8">
    <name type="scientific">Aedoeadaptatus coxii</name>
    <dbReference type="NCBI Taxonomy" id="755172"/>
    <lineage>
        <taxon>Bacteria</taxon>
        <taxon>Bacillati</taxon>
        <taxon>Bacillota</taxon>
        <taxon>Tissierellia</taxon>
        <taxon>Tissierellales</taxon>
        <taxon>Peptoniphilaceae</taxon>
        <taxon>Aedoeadaptatus</taxon>
    </lineage>
</organism>
<evidence type="ECO:0000256" key="4">
    <source>
        <dbReference type="ARBA" id="ARBA00023136"/>
    </source>
</evidence>
<gene>
    <name evidence="7" type="ORF">HMPREF1863_00736</name>
</gene>
<sequence length="726" mass="80969">MKMIWNHVKEDFSRIKSNSIVLVVILGISLIPCLYAWFNIAASWDPYEETKGIRIAVVNDDEGYTPSLIKAHITIGDKIKLNLGVNEQMDWIFTDRDDAIEGVRSGKYYAAIVIPPDFSEKMFSFTTSEAEAPSLHYYVNEKKNAIAPKVTGKGAGAVTETVRNAFTETLYATSFESLMALSDETKSVGGEEMWQALQEQLKKSSDALAVQESTLRSFQSLARSSGDVLKTGEGFMDLSAQTVKDGMSNMEANKKDLQTMGSSLESLNRIAEKALDKNLNYMNALSGNVEELFSEGEKSREATRANGEAMVAALEKDITDKKEIGEKIDRLNKKLPIPLRGLERAEDKILQSVEYEEIMVSSLKRVVAKDERSDGRVREARREFMEYRDKNVANLKSLRRDFSRNILARFDVVERDFDSVRGSMGDLWGDAEGSVNSVRALSADIQKDLGKLSAAMDESIALLNGAKGRVDDLYNRTVALEHSDGVEKLNLFLKQDTKDLSRFLSGPVGTNTHRLYPVENYGSAMAAFYTTLSLWVGAVIQVALINVSTPKSYIEKYGEFKPHETYFGRLALFIAISLVQSTFITLGNLYFLGVQCLHPGYFLLASWVAGMVFTILIYTLTISFGDIGKAICVVLMVIQVAGSGGTFPIDVAPSFFRNLYVYLPFVHSMNAMKETIAGFYGNIYFKELMILQVYVAASLLLGLVLRKPLMHLNEVFEEKLEDTKLM</sequence>
<keyword evidence="2 5" id="KW-0812">Transmembrane</keyword>
<dbReference type="GO" id="GO:0016020">
    <property type="term" value="C:membrane"/>
    <property type="evidence" value="ECO:0007669"/>
    <property type="project" value="UniProtKB-SubCell"/>
</dbReference>
<evidence type="ECO:0000313" key="7">
    <source>
        <dbReference type="EMBL" id="KXB67010.1"/>
    </source>
</evidence>
<feature type="domain" description="ABC-2 type transporter transmembrane" evidence="6">
    <location>
        <begin position="28"/>
        <end position="164"/>
    </location>
</feature>
<reference evidence="8" key="1">
    <citation type="submission" date="2016-01" db="EMBL/GenBank/DDBJ databases">
        <authorList>
            <person name="Mitreva M."/>
            <person name="Pepin K.H."/>
            <person name="Mihindukulasuriya K.A."/>
            <person name="Fulton R."/>
            <person name="Fronick C."/>
            <person name="O'Laughlin M."/>
            <person name="Miner T."/>
            <person name="Herter B."/>
            <person name="Rosa B.A."/>
            <person name="Cordes M."/>
            <person name="Tomlinson C."/>
            <person name="Wollam A."/>
            <person name="Palsikar V.B."/>
            <person name="Mardis E.R."/>
            <person name="Wilson R.K."/>
        </authorList>
    </citation>
    <scope>NUCLEOTIDE SEQUENCE [LARGE SCALE GENOMIC DNA]</scope>
    <source>
        <strain evidence="8">DNF00729</strain>
    </source>
</reference>
<dbReference type="InterPro" id="IPR017500">
    <property type="entry name" value="Phage_infect_YhgE_N"/>
</dbReference>
<dbReference type="EMBL" id="LSDG01000023">
    <property type="protein sequence ID" value="KXB67010.1"/>
    <property type="molecule type" value="Genomic_DNA"/>
</dbReference>
<feature type="transmembrane region" description="Helical" evidence="5">
    <location>
        <begin position="599"/>
        <end position="618"/>
    </location>
</feature>
<evidence type="ECO:0000256" key="3">
    <source>
        <dbReference type="ARBA" id="ARBA00022989"/>
    </source>
</evidence>
<protein>
    <submittedName>
        <fullName evidence="7">YhgE/Pip domain protein</fullName>
    </submittedName>
</protein>
<keyword evidence="4 5" id="KW-0472">Membrane</keyword>
<proteinExistence type="predicted"/>
<name>A0A134AHK5_9FIRM</name>
<feature type="transmembrane region" description="Helical" evidence="5">
    <location>
        <begin position="20"/>
        <end position="38"/>
    </location>
</feature>
<comment type="caution">
    <text evidence="7">The sequence shown here is derived from an EMBL/GenBank/DDBJ whole genome shotgun (WGS) entry which is preliminary data.</text>
</comment>
<dbReference type="GO" id="GO:0140359">
    <property type="term" value="F:ABC-type transporter activity"/>
    <property type="evidence" value="ECO:0007669"/>
    <property type="project" value="InterPro"/>
</dbReference>
<feature type="domain" description="ABC-2 type transporter transmembrane" evidence="6">
    <location>
        <begin position="496"/>
        <end position="703"/>
    </location>
</feature>
<feature type="transmembrane region" description="Helical" evidence="5">
    <location>
        <begin position="526"/>
        <end position="549"/>
    </location>
</feature>
<comment type="subcellular location">
    <subcellularLocation>
        <location evidence="1">Membrane</location>
        <topology evidence="1">Multi-pass membrane protein</topology>
    </subcellularLocation>
</comment>
<dbReference type="NCBIfam" id="TIGR03062">
    <property type="entry name" value="pip_yhgE_Cterm"/>
    <property type="match status" value="1"/>
</dbReference>
<dbReference type="STRING" id="755172.HMPREF1863_00736"/>
<dbReference type="PANTHER" id="PTHR43077:SF10">
    <property type="entry name" value="TRANSPORT PERMEASE PROTEIN"/>
    <property type="match status" value="1"/>
</dbReference>
<dbReference type="OrthoDB" id="9811483at2"/>
<dbReference type="RefSeq" id="WP_068367363.1">
    <property type="nucleotide sequence ID" value="NZ_KQ960172.1"/>
</dbReference>
<dbReference type="Gene3D" id="3.40.1710.10">
    <property type="entry name" value="abc type-2 transporter like domain"/>
    <property type="match status" value="1"/>
</dbReference>
<evidence type="ECO:0000259" key="6">
    <source>
        <dbReference type="Pfam" id="PF12698"/>
    </source>
</evidence>